<dbReference type="GO" id="GO:0005737">
    <property type="term" value="C:cytoplasm"/>
    <property type="evidence" value="ECO:0007669"/>
    <property type="project" value="UniProtKB-SubCell"/>
</dbReference>
<keyword evidence="9" id="KW-1185">Reference proteome</keyword>
<dbReference type="InterPro" id="IPR007864">
    <property type="entry name" value="UreE_C_dom"/>
</dbReference>
<dbReference type="Proteomes" id="UP000566813">
    <property type="component" value="Unassembled WGS sequence"/>
</dbReference>
<dbReference type="Gene3D" id="2.60.260.20">
    <property type="entry name" value="Urease metallochaperone UreE, N-terminal domain"/>
    <property type="match status" value="1"/>
</dbReference>
<evidence type="ECO:0000313" key="8">
    <source>
        <dbReference type="EMBL" id="MBC2665173.1"/>
    </source>
</evidence>
<comment type="subcellular location">
    <subcellularLocation>
        <location evidence="1 5">Cytoplasm</location>
    </subcellularLocation>
</comment>
<evidence type="ECO:0000256" key="6">
    <source>
        <dbReference type="SAM" id="MobiDB-lite"/>
    </source>
</evidence>
<keyword evidence="3 5" id="KW-0533">Nickel</keyword>
<dbReference type="Pfam" id="PF05194">
    <property type="entry name" value="UreE_C"/>
    <property type="match status" value="1"/>
</dbReference>
<comment type="similarity">
    <text evidence="5">Belongs to the UreE family.</text>
</comment>
<protein>
    <recommendedName>
        <fullName evidence="5">Urease accessory protein UreE</fullName>
    </recommendedName>
</protein>
<feature type="compositionally biased region" description="Basic and acidic residues" evidence="6">
    <location>
        <begin position="148"/>
        <end position="165"/>
    </location>
</feature>
<dbReference type="GO" id="GO:0051082">
    <property type="term" value="F:unfolded protein binding"/>
    <property type="evidence" value="ECO:0007669"/>
    <property type="project" value="UniProtKB-UniRule"/>
</dbReference>
<feature type="region of interest" description="Disordered" evidence="6">
    <location>
        <begin position="142"/>
        <end position="175"/>
    </location>
</feature>
<dbReference type="GO" id="GO:0065003">
    <property type="term" value="P:protein-containing complex assembly"/>
    <property type="evidence" value="ECO:0007669"/>
    <property type="project" value="InterPro"/>
</dbReference>
<dbReference type="SMART" id="SM00988">
    <property type="entry name" value="UreE_N"/>
    <property type="match status" value="1"/>
</dbReference>
<accession>A0A7X1KLC6</accession>
<dbReference type="EMBL" id="JACLAW010000004">
    <property type="protein sequence ID" value="MBC2665173.1"/>
    <property type="molecule type" value="Genomic_DNA"/>
</dbReference>
<dbReference type="RefSeq" id="WP_185663435.1">
    <property type="nucleotide sequence ID" value="NZ_JACLAW010000004.1"/>
</dbReference>
<dbReference type="GO" id="GO:0019627">
    <property type="term" value="P:urea metabolic process"/>
    <property type="evidence" value="ECO:0007669"/>
    <property type="project" value="InterPro"/>
</dbReference>
<dbReference type="AlphaFoldDB" id="A0A7X1KLC6"/>
<dbReference type="Gene3D" id="3.30.70.790">
    <property type="entry name" value="UreE, C-terminal domain"/>
    <property type="match status" value="1"/>
</dbReference>
<comment type="caution">
    <text evidence="8">The sequence shown here is derived from an EMBL/GenBank/DDBJ whole genome shotgun (WGS) entry which is preliminary data.</text>
</comment>
<dbReference type="Pfam" id="PF02814">
    <property type="entry name" value="UreE_N"/>
    <property type="match status" value="1"/>
</dbReference>
<dbReference type="PIRSF" id="PIRSF036402">
    <property type="entry name" value="Ureas_acces_UreE"/>
    <property type="match status" value="1"/>
</dbReference>
<keyword evidence="4 5" id="KW-0143">Chaperone</keyword>
<dbReference type="SUPFAM" id="SSF69287">
    <property type="entry name" value="Urease metallochaperone UreE, N-terminal domain"/>
    <property type="match status" value="1"/>
</dbReference>
<dbReference type="InterPro" id="IPR004029">
    <property type="entry name" value="UreE_N"/>
</dbReference>
<keyword evidence="2 5" id="KW-0963">Cytoplasm</keyword>
<dbReference type="HAMAP" id="MF_00822">
    <property type="entry name" value="UreE"/>
    <property type="match status" value="1"/>
</dbReference>
<proteinExistence type="inferred from homology"/>
<feature type="domain" description="UreE urease accessory N-terminal" evidence="7">
    <location>
        <begin position="9"/>
        <end position="70"/>
    </location>
</feature>
<evidence type="ECO:0000256" key="1">
    <source>
        <dbReference type="ARBA" id="ARBA00004496"/>
    </source>
</evidence>
<dbReference type="InterPro" id="IPR012406">
    <property type="entry name" value="UreE"/>
</dbReference>
<gene>
    <name evidence="5" type="primary">ureE</name>
    <name evidence="8" type="ORF">H7F51_06555</name>
</gene>
<dbReference type="GO" id="GO:0016151">
    <property type="term" value="F:nickel cation binding"/>
    <property type="evidence" value="ECO:0007669"/>
    <property type="project" value="UniProtKB-UniRule"/>
</dbReference>
<evidence type="ECO:0000256" key="2">
    <source>
        <dbReference type="ARBA" id="ARBA00022490"/>
    </source>
</evidence>
<evidence type="ECO:0000313" key="9">
    <source>
        <dbReference type="Proteomes" id="UP000566813"/>
    </source>
</evidence>
<organism evidence="8 9">
    <name type="scientific">Novosphingobium flavum</name>
    <dbReference type="NCBI Taxonomy" id="1778672"/>
    <lineage>
        <taxon>Bacteria</taxon>
        <taxon>Pseudomonadati</taxon>
        <taxon>Pseudomonadota</taxon>
        <taxon>Alphaproteobacteria</taxon>
        <taxon>Sphingomonadales</taxon>
        <taxon>Sphingomonadaceae</taxon>
        <taxon>Novosphingobium</taxon>
    </lineage>
</organism>
<name>A0A7X1KLC6_9SPHN</name>
<dbReference type="SUPFAM" id="SSF69737">
    <property type="entry name" value="Urease metallochaperone UreE, C-terminal domain"/>
    <property type="match status" value="1"/>
</dbReference>
<reference evidence="8 9" key="1">
    <citation type="submission" date="2020-08" db="EMBL/GenBank/DDBJ databases">
        <title>The genome sequence of type strain Novosphingobium flavum NBRC 111647.</title>
        <authorList>
            <person name="Liu Y."/>
        </authorList>
    </citation>
    <scope>NUCLEOTIDE SEQUENCE [LARGE SCALE GENOMIC DNA]</scope>
    <source>
        <strain evidence="8 9">NBRC 111647</strain>
    </source>
</reference>
<evidence type="ECO:0000256" key="4">
    <source>
        <dbReference type="ARBA" id="ARBA00023186"/>
    </source>
</evidence>
<sequence length="175" mass="19725">MTDLAARQILAAGHWDAARADDFIVLDYDARHRRRFRYVARGGTDFLLDLPSAAVLRHGDGLKLTDGRTVRIEAEPEELMEVRAGAGHDLLRLAWHIGNRHLPAELHADRILLRHDRVILDMLRGLGAEVALIRAPFTPEGGAYAGEGHSHGHDHDHDHDHDHHHDHGHHHHHAH</sequence>
<evidence type="ECO:0000259" key="7">
    <source>
        <dbReference type="SMART" id="SM00988"/>
    </source>
</evidence>
<feature type="compositionally biased region" description="Basic residues" evidence="6">
    <location>
        <begin position="166"/>
        <end position="175"/>
    </location>
</feature>
<evidence type="ECO:0000256" key="3">
    <source>
        <dbReference type="ARBA" id="ARBA00022596"/>
    </source>
</evidence>
<comment type="function">
    <text evidence="5">Involved in urease metallocenter assembly. Binds nickel. Probably functions as a nickel donor during metallocenter assembly.</text>
</comment>
<dbReference type="CDD" id="cd00571">
    <property type="entry name" value="UreE"/>
    <property type="match status" value="1"/>
</dbReference>
<dbReference type="InterPro" id="IPR036118">
    <property type="entry name" value="UreE_N_sf"/>
</dbReference>
<evidence type="ECO:0000256" key="5">
    <source>
        <dbReference type="HAMAP-Rule" id="MF_00822"/>
    </source>
</evidence>
<dbReference type="GO" id="GO:0006457">
    <property type="term" value="P:protein folding"/>
    <property type="evidence" value="ECO:0007669"/>
    <property type="project" value="InterPro"/>
</dbReference>